<dbReference type="PANTHER" id="PTHR37981:SF1">
    <property type="entry name" value="SGNH HYDROLASE-TYPE ESTERASE DOMAIN-CONTAINING PROTEIN"/>
    <property type="match status" value="1"/>
</dbReference>
<evidence type="ECO:0000313" key="2">
    <source>
        <dbReference type="EMBL" id="MFE9602228.1"/>
    </source>
</evidence>
<dbReference type="Gene3D" id="3.40.50.1110">
    <property type="entry name" value="SGNH hydrolase"/>
    <property type="match status" value="1"/>
</dbReference>
<proteinExistence type="predicted"/>
<keyword evidence="2" id="KW-0378">Hydrolase</keyword>
<dbReference type="GO" id="GO:0016787">
    <property type="term" value="F:hydrolase activity"/>
    <property type="evidence" value="ECO:0007669"/>
    <property type="project" value="UniProtKB-KW"/>
</dbReference>
<dbReference type="RefSeq" id="WP_388110516.1">
    <property type="nucleotide sequence ID" value="NZ_JBIAHM010000010.1"/>
</dbReference>
<protein>
    <submittedName>
        <fullName evidence="2">SGNH/GDSL hydrolase family protein</fullName>
        <ecNumber evidence="2">3.1.-.-</ecNumber>
    </submittedName>
</protein>
<sequence>MALSVAGATAASASVHTAHTTHTVNYVALGDSYASGPGIPTQVDATCARSDQNYPSLLAAARNWQLTDVSCSGATTTALAGPQGTKAPQLDALGADTDVVTLTIGGNDIGFSGNLATCAGLTSKNPTGNPCQTFFTSDGTDRLAQRVDDTAPKIAAALDAVHERAPRARVVVVGYPDLFPDDGVGCTSSAVPLAAGDFAYLRDTEKKLNAMIADQASAHGAAYVDTYTPTVGHDMCKPAGERWIEPLVAAAPTAPAHPNALGQQAMAATVERAVRCGAHRR</sequence>
<dbReference type="EMBL" id="JBIAHM010000010">
    <property type="protein sequence ID" value="MFE9602228.1"/>
    <property type="molecule type" value="Genomic_DNA"/>
</dbReference>
<reference evidence="2 3" key="1">
    <citation type="submission" date="2024-10" db="EMBL/GenBank/DDBJ databases">
        <title>The Natural Products Discovery Center: Release of the First 8490 Sequenced Strains for Exploring Actinobacteria Biosynthetic Diversity.</title>
        <authorList>
            <person name="Kalkreuter E."/>
            <person name="Kautsar S.A."/>
            <person name="Yang D."/>
            <person name="Bader C.D."/>
            <person name="Teijaro C.N."/>
            <person name="Fluegel L."/>
            <person name="Davis C.M."/>
            <person name="Simpson J.R."/>
            <person name="Lauterbach L."/>
            <person name="Steele A.D."/>
            <person name="Gui C."/>
            <person name="Meng S."/>
            <person name="Li G."/>
            <person name="Viehrig K."/>
            <person name="Ye F."/>
            <person name="Su P."/>
            <person name="Kiefer A.F."/>
            <person name="Nichols A."/>
            <person name="Cepeda A.J."/>
            <person name="Yan W."/>
            <person name="Fan B."/>
            <person name="Jiang Y."/>
            <person name="Adhikari A."/>
            <person name="Zheng C.-J."/>
            <person name="Schuster L."/>
            <person name="Cowan T.M."/>
            <person name="Smanski M.J."/>
            <person name="Chevrette M.G."/>
            <person name="De Carvalho L.P.S."/>
            <person name="Shen B."/>
        </authorList>
    </citation>
    <scope>NUCLEOTIDE SEQUENCE [LARGE SCALE GENOMIC DNA]</scope>
    <source>
        <strain evidence="2 3">NPDC006488</strain>
    </source>
</reference>
<keyword evidence="3" id="KW-1185">Reference proteome</keyword>
<comment type="caution">
    <text evidence="2">The sequence shown here is derived from an EMBL/GenBank/DDBJ whole genome shotgun (WGS) entry which is preliminary data.</text>
</comment>
<evidence type="ECO:0000259" key="1">
    <source>
        <dbReference type="Pfam" id="PF13472"/>
    </source>
</evidence>
<dbReference type="SUPFAM" id="SSF52266">
    <property type="entry name" value="SGNH hydrolase"/>
    <property type="match status" value="1"/>
</dbReference>
<dbReference type="Proteomes" id="UP001601303">
    <property type="component" value="Unassembled WGS sequence"/>
</dbReference>
<gene>
    <name evidence="2" type="ORF">ACFYNQ_27155</name>
</gene>
<dbReference type="InterPro" id="IPR013830">
    <property type="entry name" value="SGNH_hydro"/>
</dbReference>
<dbReference type="Pfam" id="PF13472">
    <property type="entry name" value="Lipase_GDSL_2"/>
    <property type="match status" value="1"/>
</dbReference>
<accession>A0ABW6MA81</accession>
<name>A0ABW6MA81_9ACTN</name>
<dbReference type="PANTHER" id="PTHR37981">
    <property type="entry name" value="LIPASE 2"/>
    <property type="match status" value="1"/>
</dbReference>
<evidence type="ECO:0000313" key="3">
    <source>
        <dbReference type="Proteomes" id="UP001601303"/>
    </source>
</evidence>
<feature type="domain" description="SGNH hydrolase-type esterase" evidence="1">
    <location>
        <begin position="28"/>
        <end position="265"/>
    </location>
</feature>
<dbReference type="InterPro" id="IPR036514">
    <property type="entry name" value="SGNH_hydro_sf"/>
</dbReference>
<organism evidence="2 3">
    <name type="scientific">Streptomyces hokutonensis</name>
    <dbReference type="NCBI Taxonomy" id="1306990"/>
    <lineage>
        <taxon>Bacteria</taxon>
        <taxon>Bacillati</taxon>
        <taxon>Actinomycetota</taxon>
        <taxon>Actinomycetes</taxon>
        <taxon>Kitasatosporales</taxon>
        <taxon>Streptomycetaceae</taxon>
        <taxon>Streptomyces</taxon>
    </lineage>
</organism>
<dbReference type="InterPro" id="IPR037460">
    <property type="entry name" value="SEST-like"/>
</dbReference>
<dbReference type="EC" id="3.1.-.-" evidence="2"/>
<dbReference type="CDD" id="cd01823">
    <property type="entry name" value="SEST_like"/>
    <property type="match status" value="1"/>
</dbReference>